<dbReference type="Proteomes" id="UP000507470">
    <property type="component" value="Unassembled WGS sequence"/>
</dbReference>
<evidence type="ECO:0000313" key="3">
    <source>
        <dbReference type="Proteomes" id="UP000507470"/>
    </source>
</evidence>
<reference evidence="2 3" key="1">
    <citation type="submission" date="2020-06" db="EMBL/GenBank/DDBJ databases">
        <authorList>
            <person name="Li R."/>
            <person name="Bekaert M."/>
        </authorList>
    </citation>
    <scope>NUCLEOTIDE SEQUENCE [LARGE SCALE GENOMIC DNA]</scope>
    <source>
        <strain evidence="3">wild</strain>
    </source>
</reference>
<dbReference type="OrthoDB" id="6137699at2759"/>
<dbReference type="AlphaFoldDB" id="A0A6J8D7V6"/>
<feature type="region of interest" description="Disordered" evidence="1">
    <location>
        <begin position="226"/>
        <end position="260"/>
    </location>
</feature>
<protein>
    <recommendedName>
        <fullName evidence="4">C2H2-type domain-containing protein</fullName>
    </recommendedName>
</protein>
<proteinExistence type="predicted"/>
<evidence type="ECO:0000313" key="2">
    <source>
        <dbReference type="EMBL" id="CAC5403174.1"/>
    </source>
</evidence>
<feature type="compositionally biased region" description="Acidic residues" evidence="1">
    <location>
        <begin position="238"/>
        <end position="258"/>
    </location>
</feature>
<gene>
    <name evidence="2" type="ORF">MCOR_37080</name>
</gene>
<dbReference type="PANTHER" id="PTHR33845">
    <property type="entry name" value="C2H2-TYPE DOMAIN-CONTAINING PROTEIN"/>
    <property type="match status" value="1"/>
</dbReference>
<accession>A0A6J8D7V6</accession>
<organism evidence="2 3">
    <name type="scientific">Mytilus coruscus</name>
    <name type="common">Sea mussel</name>
    <dbReference type="NCBI Taxonomy" id="42192"/>
    <lineage>
        <taxon>Eukaryota</taxon>
        <taxon>Metazoa</taxon>
        <taxon>Spiralia</taxon>
        <taxon>Lophotrochozoa</taxon>
        <taxon>Mollusca</taxon>
        <taxon>Bivalvia</taxon>
        <taxon>Autobranchia</taxon>
        <taxon>Pteriomorphia</taxon>
        <taxon>Mytilida</taxon>
        <taxon>Mytiloidea</taxon>
        <taxon>Mytilidae</taxon>
        <taxon>Mytilinae</taxon>
        <taxon>Mytilus</taxon>
    </lineage>
</organism>
<keyword evidence="3" id="KW-1185">Reference proteome</keyword>
<evidence type="ECO:0000256" key="1">
    <source>
        <dbReference type="SAM" id="MobiDB-lite"/>
    </source>
</evidence>
<feature type="compositionally biased region" description="Basic and acidic residues" evidence="1">
    <location>
        <begin position="226"/>
        <end position="237"/>
    </location>
</feature>
<name>A0A6J8D7V6_MYTCO</name>
<dbReference type="EMBL" id="CACVKT020006693">
    <property type="protein sequence ID" value="CAC5403174.1"/>
    <property type="molecule type" value="Genomic_DNA"/>
</dbReference>
<sequence>MEGLDYFVVEGGRTFDDLLWVVTQLRLCKAEMDQMIKDLSECKQYLKHDFKIHLEEKTDIKNHCMTFSLNDKDLHFKNECCDHQHLSGCPKCLQLSDLLDEIRRRVQLLETENIEDLYDEILFKTSNAIDNIAIDSRNNTNYKCKIVEIDGNVLKPSVKAIPSISSFSNFNYSQHGFESIWDWKRKLMKWNQIYDCTKKMSACLKLTDFSKNITFTDIKVKYSEARQGLRESNNEEEHCSEEEEDDQNLEAAGDEENNPNEGGMLCCPVDGCVKSFIKHKNLDDHLLIGNFTSKVEKTYSLSSDTVVAKENISEGWALKTRKPPTLFSKEQKMYLDEKFNIGETTGKKEDPISVAQEMRTTKVKGKRRFKMNEFLTSQQIANYFSRVSRKKVEDNMLATIEQHLSSVREEILTKVND</sequence>
<dbReference type="PANTHER" id="PTHR33845:SF1">
    <property type="entry name" value="C2H2-TYPE DOMAIN-CONTAINING PROTEIN"/>
    <property type="match status" value="1"/>
</dbReference>
<evidence type="ECO:0008006" key="4">
    <source>
        <dbReference type="Google" id="ProtNLM"/>
    </source>
</evidence>